<dbReference type="Gene3D" id="3.40.50.11090">
    <property type="match status" value="1"/>
</dbReference>
<gene>
    <name evidence="4" type="ORF">ACFQ4G_20570</name>
</gene>
<reference evidence="5" key="1">
    <citation type="journal article" date="2019" name="Int. J. Syst. Evol. Microbiol.">
        <title>The Global Catalogue of Microorganisms (GCM) 10K type strain sequencing project: providing services to taxonomists for standard genome sequencing and annotation.</title>
        <authorList>
            <consortium name="The Broad Institute Genomics Platform"/>
            <consortium name="The Broad Institute Genome Sequencing Center for Infectious Disease"/>
            <person name="Wu L."/>
            <person name="Ma J."/>
        </authorList>
    </citation>
    <scope>NUCLEOTIDE SEQUENCE [LARGE SCALE GENOMIC DNA]</scope>
    <source>
        <strain evidence="5">CCUG 56108</strain>
    </source>
</reference>
<feature type="domain" description="WsaF N-terminal" evidence="2">
    <location>
        <begin position="404"/>
        <end position="539"/>
    </location>
</feature>
<dbReference type="Proteomes" id="UP001597176">
    <property type="component" value="Unassembled WGS sequence"/>
</dbReference>
<sequence length="759" mass="85268">MTAKKNENLSHDDDQLFDQNYYATGCGPDAYERSAPWLNFYSTIVEHIIRSIAPKTVFDAGCALGMVVEAFWDRGIEAKGADISEFAIANVRADMREHCSVASLADPITGRYDLITCIEVLEHMPSAEATKAVEHISQATDTVMFSSSPYDFQEKTHVNVRPPIDWIKQFGQHGLWPDLIYDASFILPHTMLLRRGQQPSDAAISVYIEKLRLLHLLTESRRTLDAAERKFLAAEQSSSQQYTNYNNKISLLQSDFDALSAQLTTAQHAHAHAIERLHIVNERLAAIEGSTTWRATSSVRSLASQVSPPVRRFGRRAARLCWWAITPHRTPARIRYLRERRATRTSSIFAPASGKSHATNFSGSTHHSHSAAKPSLTTADVVNRSRLDLRPLPVFSIARSVRPRITMVTDSIAADSFFGGVGTATILAALWARRRGATLRISTLRAEPLRDNVANLLVSLGVLPPEHIEFCHTSLDKTGRPIDLSKEDIFLTTSWWSTMNVLSAVPRERVVYILQEDERMFYPHGDEQLRAYNTMKTPELRRVINTKLLYDHLNDTGVTGLREHATWFEPAFPDNAYFPDRVQRQKRNFFFYARPNNARNLYLLGLETLNAAVEQGILEPNEWNIHFIGRDLPLMTFPGGMPITIVESLPWDKYVAMLRSMDLGLSLMLTPHPSYPPLDLAACGAVAVTNSYGSKLSLSTYSDNLICAEPTVDALLEGLRSGVSLVKNGPDRTANYERQGLNRSWEQTMASTIDWLEEV</sequence>
<feature type="domain" description="WsaF C-terminal" evidence="3">
    <location>
        <begin position="587"/>
        <end position="720"/>
    </location>
</feature>
<dbReference type="Pfam" id="PF21374">
    <property type="entry name" value="WsaF_N"/>
    <property type="match status" value="1"/>
</dbReference>
<evidence type="ECO:0000313" key="5">
    <source>
        <dbReference type="Proteomes" id="UP001597176"/>
    </source>
</evidence>
<name>A0ABW3X493_9HYPH</name>
<dbReference type="EMBL" id="JBHTND010000045">
    <property type="protein sequence ID" value="MFD1303965.1"/>
    <property type="molecule type" value="Genomic_DNA"/>
</dbReference>
<evidence type="ECO:0000313" key="4">
    <source>
        <dbReference type="EMBL" id="MFD1303965.1"/>
    </source>
</evidence>
<protein>
    <submittedName>
        <fullName evidence="4">Class I SAM-dependent methyltransferase</fullName>
        <ecNumber evidence="4">2.1.1.222</ecNumber>
        <ecNumber evidence="4">2.1.1.64</ecNumber>
    </submittedName>
</protein>
<evidence type="ECO:0000256" key="1">
    <source>
        <dbReference type="SAM" id="MobiDB-lite"/>
    </source>
</evidence>
<accession>A0ABW3X493</accession>
<dbReference type="GO" id="GO:0032259">
    <property type="term" value="P:methylation"/>
    <property type="evidence" value="ECO:0007669"/>
    <property type="project" value="UniProtKB-KW"/>
</dbReference>
<comment type="caution">
    <text evidence="4">The sequence shown here is derived from an EMBL/GenBank/DDBJ whole genome shotgun (WGS) entry which is preliminary data.</text>
</comment>
<organism evidence="4 5">
    <name type="scientific">Methylobacterium marchantiae</name>
    <dbReference type="NCBI Taxonomy" id="600331"/>
    <lineage>
        <taxon>Bacteria</taxon>
        <taxon>Pseudomonadati</taxon>
        <taxon>Pseudomonadota</taxon>
        <taxon>Alphaproteobacteria</taxon>
        <taxon>Hyphomicrobiales</taxon>
        <taxon>Methylobacteriaceae</taxon>
        <taxon>Methylobacterium</taxon>
    </lineage>
</organism>
<dbReference type="SUPFAM" id="SSF53335">
    <property type="entry name" value="S-adenosyl-L-methionine-dependent methyltransferases"/>
    <property type="match status" value="1"/>
</dbReference>
<keyword evidence="5" id="KW-1185">Reference proteome</keyword>
<dbReference type="RefSeq" id="WP_238205570.1">
    <property type="nucleotide sequence ID" value="NZ_JBHTND010000045.1"/>
</dbReference>
<dbReference type="GO" id="GO:0061542">
    <property type="term" value="F:3-demethylubiquinol 3-O-methyltransferase activity"/>
    <property type="evidence" value="ECO:0007669"/>
    <property type="project" value="UniProtKB-EC"/>
</dbReference>
<dbReference type="Pfam" id="PF22772">
    <property type="entry name" value="WsaF_C"/>
    <property type="match status" value="1"/>
</dbReference>
<feature type="compositionally biased region" description="Polar residues" evidence="1">
    <location>
        <begin position="356"/>
        <end position="365"/>
    </location>
</feature>
<dbReference type="GO" id="GO:0102208">
    <property type="term" value="F:2-polyprenyl-6-hydroxyphenol methylase activity"/>
    <property type="evidence" value="ECO:0007669"/>
    <property type="project" value="UniProtKB-EC"/>
</dbReference>
<evidence type="ECO:0000259" key="2">
    <source>
        <dbReference type="Pfam" id="PF21374"/>
    </source>
</evidence>
<dbReference type="InterPro" id="IPR048510">
    <property type="entry name" value="WsaF_N"/>
</dbReference>
<dbReference type="EC" id="2.1.1.64" evidence="4"/>
<dbReference type="Gene3D" id="3.40.50.2000">
    <property type="entry name" value="Glycogen Phosphorylase B"/>
    <property type="match status" value="1"/>
</dbReference>
<dbReference type="Pfam" id="PF13489">
    <property type="entry name" value="Methyltransf_23"/>
    <property type="match status" value="1"/>
</dbReference>
<proteinExistence type="predicted"/>
<feature type="region of interest" description="Disordered" evidence="1">
    <location>
        <begin position="353"/>
        <end position="375"/>
    </location>
</feature>
<dbReference type="InterPro" id="IPR029063">
    <property type="entry name" value="SAM-dependent_MTases_sf"/>
</dbReference>
<dbReference type="InterPro" id="IPR055050">
    <property type="entry name" value="WsaF_C"/>
</dbReference>
<dbReference type="EC" id="2.1.1.222" evidence="4"/>
<dbReference type="Gene3D" id="3.40.50.150">
    <property type="entry name" value="Vaccinia Virus protein VP39"/>
    <property type="match status" value="1"/>
</dbReference>
<keyword evidence="4" id="KW-0489">Methyltransferase</keyword>
<keyword evidence="4" id="KW-0808">Transferase</keyword>
<evidence type="ECO:0000259" key="3">
    <source>
        <dbReference type="Pfam" id="PF22772"/>
    </source>
</evidence>